<name>A0A7W4UH41_9CELL</name>
<proteinExistence type="predicted"/>
<accession>A0A7W4UH41</accession>
<comment type="caution">
    <text evidence="2">The sequence shown here is derived from an EMBL/GenBank/DDBJ whole genome shotgun (WGS) entry which is preliminary data.</text>
</comment>
<evidence type="ECO:0000313" key="3">
    <source>
        <dbReference type="Proteomes" id="UP000518206"/>
    </source>
</evidence>
<sequence length="211" mass="22331">MTGTLAGLALWGWVVAASARWSWALAVRGRLPDEALFLTWFRGPAPVARGLVALAAAALTVAVVGLVAARPGTARGLAAGVVVAPFALALAGHTIVGPPYYGARAAFEVLRPGLERAAVLAAADPDADLYGGALLPWDHRPYTVDGRASVHEHLVFLPQWRVIPDDRGGFFLSPLGSPEGYDMSGMVCEDPVRLDDAWWACGMNPEPGLRW</sequence>
<reference evidence="2 3" key="1">
    <citation type="submission" date="2020-08" db="EMBL/GenBank/DDBJ databases">
        <title>The Agave Microbiome: Exploring the role of microbial communities in plant adaptations to desert environments.</title>
        <authorList>
            <person name="Partida-Martinez L.P."/>
        </authorList>
    </citation>
    <scope>NUCLEOTIDE SEQUENCE [LARGE SCALE GENOMIC DNA]</scope>
    <source>
        <strain evidence="2 3">RAS26</strain>
    </source>
</reference>
<keyword evidence="1" id="KW-0472">Membrane</keyword>
<evidence type="ECO:0000313" key="2">
    <source>
        <dbReference type="EMBL" id="MBB2924057.1"/>
    </source>
</evidence>
<keyword evidence="1" id="KW-0812">Transmembrane</keyword>
<feature type="transmembrane region" description="Helical" evidence="1">
    <location>
        <begin position="76"/>
        <end position="96"/>
    </location>
</feature>
<dbReference type="RefSeq" id="WP_183296846.1">
    <property type="nucleotide sequence ID" value="NZ_JACHVX010000004.1"/>
</dbReference>
<reference evidence="2 3" key="2">
    <citation type="submission" date="2020-08" db="EMBL/GenBank/DDBJ databases">
        <authorList>
            <person name="Partida-Martinez L."/>
            <person name="Huntemann M."/>
            <person name="Clum A."/>
            <person name="Wang J."/>
            <person name="Palaniappan K."/>
            <person name="Ritter S."/>
            <person name="Chen I.-M."/>
            <person name="Stamatis D."/>
            <person name="Reddy T."/>
            <person name="O'Malley R."/>
            <person name="Daum C."/>
            <person name="Shapiro N."/>
            <person name="Ivanova N."/>
            <person name="Kyrpides N."/>
            <person name="Woyke T."/>
        </authorList>
    </citation>
    <scope>NUCLEOTIDE SEQUENCE [LARGE SCALE GENOMIC DNA]</scope>
    <source>
        <strain evidence="2 3">RAS26</strain>
    </source>
</reference>
<feature type="transmembrane region" description="Helical" evidence="1">
    <location>
        <begin position="48"/>
        <end position="69"/>
    </location>
</feature>
<dbReference type="AlphaFoldDB" id="A0A7W4UH41"/>
<dbReference type="Proteomes" id="UP000518206">
    <property type="component" value="Unassembled WGS sequence"/>
</dbReference>
<gene>
    <name evidence="2" type="ORF">FHR80_002985</name>
</gene>
<dbReference type="EMBL" id="JACHVX010000004">
    <property type="protein sequence ID" value="MBB2924057.1"/>
    <property type="molecule type" value="Genomic_DNA"/>
</dbReference>
<keyword evidence="1" id="KW-1133">Transmembrane helix</keyword>
<protein>
    <submittedName>
        <fullName evidence="2">Uncharacterized protein</fullName>
    </submittedName>
</protein>
<evidence type="ECO:0000256" key="1">
    <source>
        <dbReference type="SAM" id="Phobius"/>
    </source>
</evidence>
<organism evidence="2 3">
    <name type="scientific">Cellulomonas cellasea</name>
    <dbReference type="NCBI Taxonomy" id="43670"/>
    <lineage>
        <taxon>Bacteria</taxon>
        <taxon>Bacillati</taxon>
        <taxon>Actinomycetota</taxon>
        <taxon>Actinomycetes</taxon>
        <taxon>Micrococcales</taxon>
        <taxon>Cellulomonadaceae</taxon>
        <taxon>Cellulomonas</taxon>
    </lineage>
</organism>